<feature type="transmembrane region" description="Helical" evidence="1">
    <location>
        <begin position="123"/>
        <end position="146"/>
    </location>
</feature>
<accession>A0ABQ5JVC7</accession>
<organism evidence="2 3">
    <name type="scientific">Aduncisulcus paluster</name>
    <dbReference type="NCBI Taxonomy" id="2918883"/>
    <lineage>
        <taxon>Eukaryota</taxon>
        <taxon>Metamonada</taxon>
        <taxon>Carpediemonas-like organisms</taxon>
        <taxon>Aduncisulcus</taxon>
    </lineage>
</organism>
<keyword evidence="1" id="KW-0472">Membrane</keyword>
<keyword evidence="1" id="KW-1133">Transmembrane helix</keyword>
<dbReference type="Proteomes" id="UP001057375">
    <property type="component" value="Unassembled WGS sequence"/>
</dbReference>
<reference evidence="2" key="1">
    <citation type="submission" date="2022-03" db="EMBL/GenBank/DDBJ databases">
        <title>Draft genome sequence of Aduncisulcus paluster, a free-living microaerophilic Fornicata.</title>
        <authorList>
            <person name="Yuyama I."/>
            <person name="Kume K."/>
            <person name="Tamura T."/>
            <person name="Inagaki Y."/>
            <person name="Hashimoto T."/>
        </authorList>
    </citation>
    <scope>NUCLEOTIDE SEQUENCE</scope>
    <source>
        <strain evidence="2">NY0171</strain>
    </source>
</reference>
<comment type="caution">
    <text evidence="2">The sequence shown here is derived from an EMBL/GenBank/DDBJ whole genome shotgun (WGS) entry which is preliminary data.</text>
</comment>
<protein>
    <submittedName>
        <fullName evidence="2">Uncharacterized protein</fullName>
    </submittedName>
</protein>
<proteinExistence type="predicted"/>
<evidence type="ECO:0000256" key="1">
    <source>
        <dbReference type="SAM" id="Phobius"/>
    </source>
</evidence>
<gene>
    <name evidence="2" type="ORF">ADUPG1_011263</name>
</gene>
<keyword evidence="3" id="KW-1185">Reference proteome</keyword>
<name>A0ABQ5JVC7_9EUKA</name>
<evidence type="ECO:0000313" key="3">
    <source>
        <dbReference type="Proteomes" id="UP001057375"/>
    </source>
</evidence>
<keyword evidence="1" id="KW-0812">Transmembrane</keyword>
<dbReference type="EMBL" id="BQXS01011922">
    <property type="protein sequence ID" value="GKT18203.1"/>
    <property type="molecule type" value="Genomic_DNA"/>
</dbReference>
<evidence type="ECO:0000313" key="2">
    <source>
        <dbReference type="EMBL" id="GKT18203.1"/>
    </source>
</evidence>
<sequence length="169" mass="18875">MSNSFVLGRPCFIELKAFTFVGGTRHRHGFFLSSLLPTFPPAKPGLSVSTTPLEEREPQRQPVVPEGRTQLLWSGIVAFTYGYLQYPVLSQSKDGFHSVCTGHTFISLPPSTPFTLSLSLVLYWIYALDLLLFFSCLLLIICKINIISRHSSMHSSLKPSKVRMGVLNV</sequence>